<evidence type="ECO:0000313" key="4">
    <source>
        <dbReference type="Proteomes" id="UP001190926"/>
    </source>
</evidence>
<feature type="repeat" description="PPR" evidence="2">
    <location>
        <begin position="211"/>
        <end position="245"/>
    </location>
</feature>
<feature type="repeat" description="PPR" evidence="2">
    <location>
        <begin position="50"/>
        <end position="80"/>
    </location>
</feature>
<protein>
    <submittedName>
        <fullName evidence="3">Tetratricopeptide repeat superfamily protein</fullName>
    </submittedName>
</protein>
<reference evidence="3 4" key="1">
    <citation type="journal article" date="2021" name="Nat. Commun.">
        <title>Incipient diploidization of the medicinal plant Perilla within 10,000 years.</title>
        <authorList>
            <person name="Zhang Y."/>
            <person name="Shen Q."/>
            <person name="Leng L."/>
            <person name="Zhang D."/>
            <person name="Chen S."/>
            <person name="Shi Y."/>
            <person name="Ning Z."/>
            <person name="Chen S."/>
        </authorList>
    </citation>
    <scope>NUCLEOTIDE SEQUENCE [LARGE SCALE GENOMIC DNA]</scope>
    <source>
        <strain evidence="4">cv. PC099</strain>
    </source>
</reference>
<dbReference type="GO" id="GO:0003723">
    <property type="term" value="F:RNA binding"/>
    <property type="evidence" value="ECO:0007669"/>
    <property type="project" value="InterPro"/>
</dbReference>
<proteinExistence type="predicted"/>
<keyword evidence="4" id="KW-1185">Reference proteome</keyword>
<accession>A0AAD4IQB2</accession>
<dbReference type="Pfam" id="PF01535">
    <property type="entry name" value="PPR"/>
    <property type="match status" value="10"/>
</dbReference>
<feature type="repeat" description="PPR" evidence="2">
    <location>
        <begin position="81"/>
        <end position="115"/>
    </location>
</feature>
<evidence type="ECO:0000256" key="2">
    <source>
        <dbReference type="PROSITE-ProRule" id="PRU00708"/>
    </source>
</evidence>
<dbReference type="PROSITE" id="PS51375">
    <property type="entry name" value="PPR"/>
    <property type="match status" value="7"/>
</dbReference>
<dbReference type="InterPro" id="IPR046960">
    <property type="entry name" value="PPR_At4g14850-like_plant"/>
</dbReference>
<organism evidence="3 4">
    <name type="scientific">Perilla frutescens var. hirtella</name>
    <name type="common">Perilla citriodora</name>
    <name type="synonym">Perilla setoyensis</name>
    <dbReference type="NCBI Taxonomy" id="608512"/>
    <lineage>
        <taxon>Eukaryota</taxon>
        <taxon>Viridiplantae</taxon>
        <taxon>Streptophyta</taxon>
        <taxon>Embryophyta</taxon>
        <taxon>Tracheophyta</taxon>
        <taxon>Spermatophyta</taxon>
        <taxon>Magnoliopsida</taxon>
        <taxon>eudicotyledons</taxon>
        <taxon>Gunneridae</taxon>
        <taxon>Pentapetalae</taxon>
        <taxon>asterids</taxon>
        <taxon>lamiids</taxon>
        <taxon>Lamiales</taxon>
        <taxon>Lamiaceae</taxon>
        <taxon>Nepetoideae</taxon>
        <taxon>Elsholtzieae</taxon>
        <taxon>Perilla</taxon>
    </lineage>
</organism>
<dbReference type="SUPFAM" id="SSF48452">
    <property type="entry name" value="TPR-like"/>
    <property type="match status" value="1"/>
</dbReference>
<evidence type="ECO:0000256" key="1">
    <source>
        <dbReference type="ARBA" id="ARBA00022737"/>
    </source>
</evidence>
<dbReference type="GO" id="GO:0009451">
    <property type="term" value="P:RNA modification"/>
    <property type="evidence" value="ECO:0007669"/>
    <property type="project" value="InterPro"/>
</dbReference>
<sequence length="732" mass="82452">MLAAKKPSYSYICKSLRRRKPNIRLPVQRTYSTPPAAQTLSKSTAKTNNFVVSCNTLITKYGRSGDIREAESLFRRMPEKSVVTYTAMVSAYANNGEITSARKVFDEMPQRTVATWNAMITAYVRNMKRVGGVDEAFRLFLRMPERNALSYTAMVMGFVNAGRFDYAEKLYRSMPLGCRDPFCSNVLMNGYLKTGRLEEAVRIFDGMLEKNVVSWSSMVDGFCKRGRVDEARELFDLMEESKNEFTWCSMIDGYMKAGRFEDGFRLFLLLRREGQLGIEPTILTVIFESCGRIGRCREGCQVHGLLSRLGFEYDVFLANSVIAMYSSFGFINEARILFDMTREKDIVSWNSLLYGYVQAGRLEEANELFKKMDFKDSVSWTTLITGFSNRGLTEKCAELFSKMPEPDGVAWTALISGFVNNEEHEEAIRRFCQMIWDGIRPNPLTLSSLLSASASLASLSLGLQIHASVIKLIMEHDLSIQNSLVSMYSKSGSADDSYKIFKSITTPNIVSFNSMITGFAHNGYGEAALDLFRQLVDGGLEPDEVTFLGVLSACTHAGLVEEGRQYFKSMRTFFQLEPGPDHYACMVDLLGRAGLLDEALKIIESMPIEPHAGVWGALLGASQRHMRLDLANLAAQNIFQLEPNNATPYVVLSDIYGITGKRRDEQEMRLSKRLRGIKKSPGCSWITVKDRVKLFLSGDKSHVNFEEIKTTLGTIIHDMKHLDCIEIDSLPR</sequence>
<evidence type="ECO:0000313" key="3">
    <source>
        <dbReference type="EMBL" id="KAH6756805.1"/>
    </source>
</evidence>
<dbReference type="PANTHER" id="PTHR47926">
    <property type="entry name" value="PENTATRICOPEPTIDE REPEAT-CONTAINING PROTEIN"/>
    <property type="match status" value="1"/>
</dbReference>
<dbReference type="InterPro" id="IPR011990">
    <property type="entry name" value="TPR-like_helical_dom_sf"/>
</dbReference>
<dbReference type="Pfam" id="PF20431">
    <property type="entry name" value="E_motif"/>
    <property type="match status" value="1"/>
</dbReference>
<feature type="repeat" description="PPR" evidence="2">
    <location>
        <begin position="508"/>
        <end position="542"/>
    </location>
</feature>
<comment type="caution">
    <text evidence="3">The sequence shown here is derived from an EMBL/GenBank/DDBJ whole genome shotgun (WGS) entry which is preliminary data.</text>
</comment>
<dbReference type="Pfam" id="PF13041">
    <property type="entry name" value="PPR_2"/>
    <property type="match status" value="2"/>
</dbReference>
<dbReference type="EMBL" id="SDAM02029508">
    <property type="protein sequence ID" value="KAH6756805.1"/>
    <property type="molecule type" value="Genomic_DNA"/>
</dbReference>
<feature type="repeat" description="PPR" evidence="2">
    <location>
        <begin position="407"/>
        <end position="441"/>
    </location>
</feature>
<keyword evidence="1" id="KW-0677">Repeat</keyword>
<dbReference type="FunFam" id="1.25.40.10:FF:000606">
    <property type="entry name" value="Putative pentatricopeptide repeat-containing protein"/>
    <property type="match status" value="1"/>
</dbReference>
<dbReference type="Proteomes" id="UP001190926">
    <property type="component" value="Unassembled WGS sequence"/>
</dbReference>
<dbReference type="AlphaFoldDB" id="A0AAD4IQB2"/>
<feature type="repeat" description="PPR" evidence="2">
    <location>
        <begin position="180"/>
        <end position="210"/>
    </location>
</feature>
<feature type="repeat" description="PPR" evidence="2">
    <location>
        <begin position="345"/>
        <end position="379"/>
    </location>
</feature>
<gene>
    <name evidence="3" type="ORF">C2S53_015206</name>
</gene>
<dbReference type="Gene3D" id="1.25.40.10">
    <property type="entry name" value="Tetratricopeptide repeat domain"/>
    <property type="match status" value="6"/>
</dbReference>
<name>A0AAD4IQB2_PERFH</name>
<dbReference type="InterPro" id="IPR046848">
    <property type="entry name" value="E_motif"/>
</dbReference>
<dbReference type="InterPro" id="IPR002885">
    <property type="entry name" value="PPR_rpt"/>
</dbReference>
<dbReference type="PANTHER" id="PTHR47926:SF404">
    <property type="entry name" value="(PPR) REPEAT-CONTAINING PROTEIN, PUTATIVE-RELATED"/>
    <property type="match status" value="1"/>
</dbReference>
<dbReference type="NCBIfam" id="TIGR00756">
    <property type="entry name" value="PPR"/>
    <property type="match status" value="10"/>
</dbReference>
<dbReference type="FunFam" id="1.25.40.10:FF:001093">
    <property type="entry name" value="Pentatricopeptide repeat-containing protein At2g34400"/>
    <property type="match status" value="1"/>
</dbReference>
<dbReference type="Pfam" id="PF12854">
    <property type="entry name" value="PPR_1"/>
    <property type="match status" value="1"/>
</dbReference>